<dbReference type="AlphaFoldDB" id="A0A4S8L1Q4"/>
<accession>A0A4S8L1Q4</accession>
<keyword evidence="4" id="KW-0862">Zinc</keyword>
<proteinExistence type="predicted"/>
<dbReference type="Proteomes" id="UP000297245">
    <property type="component" value="Unassembled WGS sequence"/>
</dbReference>
<dbReference type="EMBL" id="ML179738">
    <property type="protein sequence ID" value="THU82349.1"/>
    <property type="molecule type" value="Genomic_DNA"/>
</dbReference>
<dbReference type="OrthoDB" id="2677917at2759"/>
<comment type="subcellular location">
    <subcellularLocation>
        <location evidence="1">Nucleus</location>
    </subcellularLocation>
</comment>
<dbReference type="PANTHER" id="PTHR46481">
    <property type="entry name" value="ZINC FINGER BED DOMAIN-CONTAINING PROTEIN 4"/>
    <property type="match status" value="1"/>
</dbReference>
<evidence type="ECO:0000256" key="4">
    <source>
        <dbReference type="ARBA" id="ARBA00022833"/>
    </source>
</evidence>
<feature type="non-terminal residue" evidence="6">
    <location>
        <position position="199"/>
    </location>
</feature>
<feature type="non-terminal residue" evidence="6">
    <location>
        <position position="1"/>
    </location>
</feature>
<protein>
    <recommendedName>
        <fullName evidence="8">BED-type domain-containing protein</fullName>
    </recommendedName>
</protein>
<dbReference type="GO" id="GO:0005634">
    <property type="term" value="C:nucleus"/>
    <property type="evidence" value="ECO:0007669"/>
    <property type="project" value="UniProtKB-SubCell"/>
</dbReference>
<evidence type="ECO:0000313" key="7">
    <source>
        <dbReference type="Proteomes" id="UP000297245"/>
    </source>
</evidence>
<dbReference type="SUPFAM" id="SSF140996">
    <property type="entry name" value="Hermes dimerisation domain"/>
    <property type="match status" value="1"/>
</dbReference>
<evidence type="ECO:0000256" key="1">
    <source>
        <dbReference type="ARBA" id="ARBA00004123"/>
    </source>
</evidence>
<evidence type="ECO:0000256" key="5">
    <source>
        <dbReference type="ARBA" id="ARBA00023242"/>
    </source>
</evidence>
<dbReference type="GO" id="GO:0008270">
    <property type="term" value="F:zinc ion binding"/>
    <property type="evidence" value="ECO:0007669"/>
    <property type="project" value="UniProtKB-KW"/>
</dbReference>
<evidence type="ECO:0000256" key="3">
    <source>
        <dbReference type="ARBA" id="ARBA00022771"/>
    </source>
</evidence>
<evidence type="ECO:0000256" key="2">
    <source>
        <dbReference type="ARBA" id="ARBA00022723"/>
    </source>
</evidence>
<dbReference type="Gene3D" id="1.10.10.1070">
    <property type="entry name" value="Zinc finger, BED domain-containing"/>
    <property type="match status" value="1"/>
</dbReference>
<evidence type="ECO:0000313" key="6">
    <source>
        <dbReference type="EMBL" id="THU82349.1"/>
    </source>
</evidence>
<gene>
    <name evidence="6" type="ORF">K435DRAFT_567369</name>
</gene>
<organism evidence="6 7">
    <name type="scientific">Dendrothele bispora (strain CBS 962.96)</name>
    <dbReference type="NCBI Taxonomy" id="1314807"/>
    <lineage>
        <taxon>Eukaryota</taxon>
        <taxon>Fungi</taxon>
        <taxon>Dikarya</taxon>
        <taxon>Basidiomycota</taxon>
        <taxon>Agaricomycotina</taxon>
        <taxon>Agaricomycetes</taxon>
        <taxon>Agaricomycetidae</taxon>
        <taxon>Agaricales</taxon>
        <taxon>Agaricales incertae sedis</taxon>
        <taxon>Dendrothele</taxon>
    </lineage>
</organism>
<dbReference type="PANTHER" id="PTHR46481:SF10">
    <property type="entry name" value="ZINC FINGER BED DOMAIN-CONTAINING PROTEIN 39"/>
    <property type="match status" value="1"/>
</dbReference>
<evidence type="ECO:0008006" key="8">
    <source>
        <dbReference type="Google" id="ProtNLM"/>
    </source>
</evidence>
<dbReference type="InterPro" id="IPR052035">
    <property type="entry name" value="ZnF_BED_domain_contain"/>
</dbReference>
<sequence>LKARWTRPIYAFFDPEPTMEYRKDGRKCVVFRCSAKACKNREVVRYLDTGDSASTGNMRKHVKSCWGEEILAEADNAKDANEARKLTSGYKKSGSISVAFKKGNEKVTYSYRQHTKTETRVEIVRWVSESMRPFSIVKDRGFECLMKTGRPHYYLPHPTTVARDVKEVFAKTRRRVAEMLQRSVSSINCCIDTWTSPNH</sequence>
<keyword evidence="3" id="KW-0863">Zinc-finger</keyword>
<keyword evidence="7" id="KW-1185">Reference proteome</keyword>
<name>A0A4S8L1Q4_DENBC</name>
<keyword evidence="2" id="KW-0479">Metal-binding</keyword>
<keyword evidence="5" id="KW-0539">Nucleus</keyword>
<reference evidence="6 7" key="1">
    <citation type="journal article" date="2019" name="Nat. Ecol. Evol.">
        <title>Megaphylogeny resolves global patterns of mushroom evolution.</title>
        <authorList>
            <person name="Varga T."/>
            <person name="Krizsan K."/>
            <person name="Foldi C."/>
            <person name="Dima B."/>
            <person name="Sanchez-Garcia M."/>
            <person name="Sanchez-Ramirez S."/>
            <person name="Szollosi G.J."/>
            <person name="Szarkandi J.G."/>
            <person name="Papp V."/>
            <person name="Albert L."/>
            <person name="Andreopoulos W."/>
            <person name="Angelini C."/>
            <person name="Antonin V."/>
            <person name="Barry K.W."/>
            <person name="Bougher N.L."/>
            <person name="Buchanan P."/>
            <person name="Buyck B."/>
            <person name="Bense V."/>
            <person name="Catcheside P."/>
            <person name="Chovatia M."/>
            <person name="Cooper J."/>
            <person name="Damon W."/>
            <person name="Desjardin D."/>
            <person name="Finy P."/>
            <person name="Geml J."/>
            <person name="Haridas S."/>
            <person name="Hughes K."/>
            <person name="Justo A."/>
            <person name="Karasinski D."/>
            <person name="Kautmanova I."/>
            <person name="Kiss B."/>
            <person name="Kocsube S."/>
            <person name="Kotiranta H."/>
            <person name="LaButti K.M."/>
            <person name="Lechner B.E."/>
            <person name="Liimatainen K."/>
            <person name="Lipzen A."/>
            <person name="Lukacs Z."/>
            <person name="Mihaltcheva S."/>
            <person name="Morgado L.N."/>
            <person name="Niskanen T."/>
            <person name="Noordeloos M.E."/>
            <person name="Ohm R.A."/>
            <person name="Ortiz-Santana B."/>
            <person name="Ovrebo C."/>
            <person name="Racz N."/>
            <person name="Riley R."/>
            <person name="Savchenko A."/>
            <person name="Shiryaev A."/>
            <person name="Soop K."/>
            <person name="Spirin V."/>
            <person name="Szebenyi C."/>
            <person name="Tomsovsky M."/>
            <person name="Tulloss R.E."/>
            <person name="Uehling J."/>
            <person name="Grigoriev I.V."/>
            <person name="Vagvolgyi C."/>
            <person name="Papp T."/>
            <person name="Martin F.M."/>
            <person name="Miettinen O."/>
            <person name="Hibbett D.S."/>
            <person name="Nagy L.G."/>
        </authorList>
    </citation>
    <scope>NUCLEOTIDE SEQUENCE [LARGE SCALE GENOMIC DNA]</scope>
    <source>
        <strain evidence="6 7">CBS 962.96</strain>
    </source>
</reference>